<dbReference type="InterPro" id="IPR011989">
    <property type="entry name" value="ARM-like"/>
</dbReference>
<keyword evidence="3" id="KW-1185">Reference proteome</keyword>
<comment type="caution">
    <text evidence="2">The sequence shown here is derived from an EMBL/GenBank/DDBJ whole genome shotgun (WGS) entry which is preliminary data.</text>
</comment>
<dbReference type="Gene3D" id="1.25.10.10">
    <property type="entry name" value="Leucine-rich Repeat Variant"/>
    <property type="match status" value="1"/>
</dbReference>
<feature type="compositionally biased region" description="Polar residues" evidence="1">
    <location>
        <begin position="407"/>
        <end position="416"/>
    </location>
</feature>
<feature type="region of interest" description="Disordered" evidence="1">
    <location>
        <begin position="339"/>
        <end position="416"/>
    </location>
</feature>
<reference evidence="2 3" key="1">
    <citation type="journal article" date="2022" name="bioRxiv">
        <title>Genomics of Preaxostyla Flagellates Illuminates Evolutionary Transitions and the Path Towards Mitochondrial Loss.</title>
        <authorList>
            <person name="Novak L.V.F."/>
            <person name="Treitli S.C."/>
            <person name="Pyrih J."/>
            <person name="Halakuc P."/>
            <person name="Pipaliya S.V."/>
            <person name="Vacek V."/>
            <person name="Brzon O."/>
            <person name="Soukal P."/>
            <person name="Eme L."/>
            <person name="Dacks J.B."/>
            <person name="Karnkowska A."/>
            <person name="Elias M."/>
            <person name="Hampl V."/>
        </authorList>
    </citation>
    <scope>NUCLEOTIDE SEQUENCE [LARGE SCALE GENOMIC DNA]</scope>
    <source>
        <strain evidence="2">NAU3</strain>
        <tissue evidence="2">Gut</tissue>
    </source>
</reference>
<sequence>MTIWILANLSIYSEESHTYICSHPSVVDQIAEFLVVDNYAFPTAAFFFYALVWKKVPEPQIFNSLYLHSLECITQLADGDIFRSTRSLTKTHAHPLDDLFKSLRKIDIPYSALVNLEESNFFNICSHFLSDPLFLNCSDSILLFIMKLTFYPEKDPRIPIVLRTFQSASLVATILHFANSIIDSNQIELLSETFRRCINIFQNLVCDSTDLSIKILDSNILTNILSVIELLPMDTLTELVFLLSNLSKSTLEVVQSAIKFNIPRFVVAFIQHMTDHSAIGMSLSVLTKFLRKDRSGLVIQQIKDLNLIPSIQKLKQREQVFQLKAQGLELGRRSEITQDAVMTPPLEIEDDSDIDHDDALDQVSPGRFSSLQNDDEQSEVQDQPESQNKTSLRHSRRSHAGCDHSFDVSSSPMNNNDQLTQIITDVQGKDLNKISQALETLYNCSRETYQLFVTLNEIDVLIQILKSKPPLSAINKVLTIINEIAAHNDTSPETILFGGFMDFVPQYLSLNDDNISNSTIWILANLSVHSEDTRVHICSHPSLLDLIAQFLVVDNYAFPAAAFFFSVIVREKIPEPQIFNSLYLHSLECITQLADGDIFRSTRSLSDNHIHPLDDLFHAFGTIDIPYSALVNLAESNFFNICSSFLSDPLYLNCSSSILHFIVSITFYPEKDPRTPVVLRIFQSTSLVAAILQFVTTIIDSNQIGSFDSSLCHCINIITNLVYESAEMSRDILDSNILSTLHSAIELFTKDTRTELVFILQNLSESTLEVVKSAVKFNIPRFVLAFLNSPTDLSTINPSLSVLTKFLRKDRSGLVIQQIKDLGLNPSIIELKESATKFLLEYQLREHVSRSD</sequence>
<dbReference type="SUPFAM" id="SSF48371">
    <property type="entry name" value="ARM repeat"/>
    <property type="match status" value="2"/>
</dbReference>
<accession>A0ABQ9XLQ8</accession>
<evidence type="ECO:0000313" key="2">
    <source>
        <dbReference type="EMBL" id="KAK2952424.1"/>
    </source>
</evidence>
<feature type="compositionally biased region" description="Polar residues" evidence="1">
    <location>
        <begin position="380"/>
        <end position="390"/>
    </location>
</feature>
<dbReference type="InterPro" id="IPR016024">
    <property type="entry name" value="ARM-type_fold"/>
</dbReference>
<protein>
    <submittedName>
        <fullName evidence="2">Uncharacterized protein</fullName>
    </submittedName>
</protein>
<dbReference type="Proteomes" id="UP001281761">
    <property type="component" value="Unassembled WGS sequence"/>
</dbReference>
<gene>
    <name evidence="2" type="ORF">BLNAU_12686</name>
</gene>
<organism evidence="2 3">
    <name type="scientific">Blattamonas nauphoetae</name>
    <dbReference type="NCBI Taxonomy" id="2049346"/>
    <lineage>
        <taxon>Eukaryota</taxon>
        <taxon>Metamonada</taxon>
        <taxon>Preaxostyla</taxon>
        <taxon>Oxymonadida</taxon>
        <taxon>Blattamonas</taxon>
    </lineage>
</organism>
<feature type="compositionally biased region" description="Acidic residues" evidence="1">
    <location>
        <begin position="347"/>
        <end position="360"/>
    </location>
</feature>
<dbReference type="EMBL" id="JARBJD010000104">
    <property type="protein sequence ID" value="KAK2952424.1"/>
    <property type="molecule type" value="Genomic_DNA"/>
</dbReference>
<name>A0ABQ9XLQ8_9EUKA</name>
<evidence type="ECO:0000256" key="1">
    <source>
        <dbReference type="SAM" id="MobiDB-lite"/>
    </source>
</evidence>
<evidence type="ECO:0000313" key="3">
    <source>
        <dbReference type="Proteomes" id="UP001281761"/>
    </source>
</evidence>
<proteinExistence type="predicted"/>